<dbReference type="InterPro" id="IPR053211">
    <property type="entry name" value="DNA_repair-toleration"/>
</dbReference>
<keyword evidence="4" id="KW-0812">Transmembrane</keyword>
<dbReference type="PANTHER" id="PTHR48060:SF21">
    <property type="entry name" value="L DOMAIN-LIKE PROTEIN"/>
    <property type="match status" value="1"/>
</dbReference>
<evidence type="ECO:0000256" key="3">
    <source>
        <dbReference type="ARBA" id="ARBA00022737"/>
    </source>
</evidence>
<dbReference type="InterPro" id="IPR032675">
    <property type="entry name" value="LRR_dom_sf"/>
</dbReference>
<dbReference type="EMBL" id="RDQH01000338">
    <property type="protein sequence ID" value="RXH80590.1"/>
    <property type="molecule type" value="Genomic_DNA"/>
</dbReference>
<keyword evidence="3" id="KW-0677">Repeat</keyword>
<organism evidence="6 7">
    <name type="scientific">Malus domestica</name>
    <name type="common">Apple</name>
    <name type="synonym">Pyrus malus</name>
    <dbReference type="NCBI Taxonomy" id="3750"/>
    <lineage>
        <taxon>Eukaryota</taxon>
        <taxon>Viridiplantae</taxon>
        <taxon>Streptophyta</taxon>
        <taxon>Embryophyta</taxon>
        <taxon>Tracheophyta</taxon>
        <taxon>Spermatophyta</taxon>
        <taxon>Magnoliopsida</taxon>
        <taxon>eudicotyledons</taxon>
        <taxon>Gunneridae</taxon>
        <taxon>Pentapetalae</taxon>
        <taxon>rosids</taxon>
        <taxon>fabids</taxon>
        <taxon>Rosales</taxon>
        <taxon>Rosaceae</taxon>
        <taxon>Amygdaloideae</taxon>
        <taxon>Maleae</taxon>
        <taxon>Malus</taxon>
    </lineage>
</organism>
<keyword evidence="7" id="KW-1185">Reference proteome</keyword>
<dbReference type="SUPFAM" id="SSF52058">
    <property type="entry name" value="L domain-like"/>
    <property type="match status" value="1"/>
</dbReference>
<evidence type="ECO:0000256" key="1">
    <source>
        <dbReference type="ARBA" id="ARBA00022614"/>
    </source>
</evidence>
<feature type="domain" description="Leucine-rich repeat-containing N-terminal plant-type" evidence="5">
    <location>
        <begin position="43"/>
        <end position="82"/>
    </location>
</feature>
<keyword evidence="1" id="KW-0433">Leucine-rich repeat</keyword>
<reference evidence="6 7" key="1">
    <citation type="submission" date="2018-10" db="EMBL/GenBank/DDBJ databases">
        <title>A high-quality apple genome assembly.</title>
        <authorList>
            <person name="Hu J."/>
        </authorList>
    </citation>
    <scope>NUCLEOTIDE SEQUENCE [LARGE SCALE GENOMIC DNA]</scope>
    <source>
        <strain evidence="7">cv. HFTH1</strain>
        <tissue evidence="6">Young leaf</tissue>
    </source>
</reference>
<dbReference type="AlphaFoldDB" id="A0A498IBL8"/>
<dbReference type="Pfam" id="PF08263">
    <property type="entry name" value="LRRNT_2"/>
    <property type="match status" value="1"/>
</dbReference>
<evidence type="ECO:0000313" key="7">
    <source>
        <dbReference type="Proteomes" id="UP000290289"/>
    </source>
</evidence>
<dbReference type="PANTHER" id="PTHR48060">
    <property type="entry name" value="DNA DAMAGE-REPAIR/TOLERATION PROTEIN DRT100"/>
    <property type="match status" value="1"/>
</dbReference>
<evidence type="ECO:0000259" key="5">
    <source>
        <dbReference type="Pfam" id="PF08263"/>
    </source>
</evidence>
<accession>A0A498IBL8</accession>
<dbReference type="Proteomes" id="UP000290289">
    <property type="component" value="Chromosome 12"/>
</dbReference>
<proteinExistence type="predicted"/>
<feature type="transmembrane region" description="Helical" evidence="4">
    <location>
        <begin position="12"/>
        <end position="30"/>
    </location>
</feature>
<dbReference type="InterPro" id="IPR013210">
    <property type="entry name" value="LRR_N_plant-typ"/>
</dbReference>
<evidence type="ECO:0000256" key="4">
    <source>
        <dbReference type="SAM" id="Phobius"/>
    </source>
</evidence>
<keyword evidence="2" id="KW-0732">Signal</keyword>
<evidence type="ECO:0000313" key="6">
    <source>
        <dbReference type="EMBL" id="RXH80590.1"/>
    </source>
</evidence>
<keyword evidence="4" id="KW-1133">Transmembrane helix</keyword>
<name>A0A498IBL8_MALDO</name>
<dbReference type="Gene3D" id="3.80.10.10">
    <property type="entry name" value="Ribonuclease Inhibitor"/>
    <property type="match status" value="1"/>
</dbReference>
<keyword evidence="4" id="KW-0472">Membrane</keyword>
<comment type="caution">
    <text evidence="6">The sequence shown here is derived from an EMBL/GenBank/DDBJ whole genome shotgun (WGS) entry which is preliminary data.</text>
</comment>
<evidence type="ECO:0000256" key="2">
    <source>
        <dbReference type="ARBA" id="ARBA00022729"/>
    </source>
</evidence>
<protein>
    <recommendedName>
        <fullName evidence="5">Leucine-rich repeat-containing N-terminal plant-type domain-containing protein</fullName>
    </recommendedName>
</protein>
<gene>
    <name evidence="6" type="ORF">DVH24_004504</name>
</gene>
<sequence length="121" mass="13425">MEHSSPSTHGRLVLFNFLHAFILLCMSTCLESSTLRTTTLGNEMDRLVLLDFKKRITEDPLHVMSSWNDSIDLCSWVGVTCNRATKGVVILNLMSQKLVGSLPPSIGNLSHLTGINLIEQL</sequence>